<evidence type="ECO:0000313" key="5">
    <source>
        <dbReference type="Proteomes" id="UP001154282"/>
    </source>
</evidence>
<dbReference type="InterPro" id="IPR045051">
    <property type="entry name" value="SBT"/>
</dbReference>
<dbReference type="EMBL" id="CAMGYJ010000007">
    <property type="protein sequence ID" value="CAI0449496.1"/>
    <property type="molecule type" value="Genomic_DNA"/>
</dbReference>
<dbReference type="Proteomes" id="UP001154282">
    <property type="component" value="Unassembled WGS sequence"/>
</dbReference>
<dbReference type="PANTHER" id="PTHR10795">
    <property type="entry name" value="PROPROTEIN CONVERTASE SUBTILISIN/KEXIN"/>
    <property type="match status" value="1"/>
</dbReference>
<evidence type="ECO:0000256" key="1">
    <source>
        <dbReference type="ARBA" id="ARBA00004613"/>
    </source>
</evidence>
<dbReference type="Gene3D" id="3.40.50.200">
    <property type="entry name" value="Peptidase S8/S53 domain"/>
    <property type="match status" value="1"/>
</dbReference>
<accession>A0AAV0MSQ0</accession>
<protein>
    <recommendedName>
        <fullName evidence="6">Peptidase S8/S53 domain-containing protein</fullName>
    </recommendedName>
</protein>
<organism evidence="4 5">
    <name type="scientific">Linum tenue</name>
    <dbReference type="NCBI Taxonomy" id="586396"/>
    <lineage>
        <taxon>Eukaryota</taxon>
        <taxon>Viridiplantae</taxon>
        <taxon>Streptophyta</taxon>
        <taxon>Embryophyta</taxon>
        <taxon>Tracheophyta</taxon>
        <taxon>Spermatophyta</taxon>
        <taxon>Magnoliopsida</taxon>
        <taxon>eudicotyledons</taxon>
        <taxon>Gunneridae</taxon>
        <taxon>Pentapetalae</taxon>
        <taxon>rosids</taxon>
        <taxon>fabids</taxon>
        <taxon>Malpighiales</taxon>
        <taxon>Linaceae</taxon>
        <taxon>Linum</taxon>
    </lineage>
</organism>
<keyword evidence="3" id="KW-0732">Signal</keyword>
<proteinExistence type="inferred from homology"/>
<dbReference type="AlphaFoldDB" id="A0AAV0MSQ0"/>
<comment type="similarity">
    <text evidence="2">Belongs to the peptidase S8 family.</text>
</comment>
<dbReference type="SUPFAM" id="SSF52743">
    <property type="entry name" value="Subtilisin-like"/>
    <property type="match status" value="1"/>
</dbReference>
<reference evidence="4" key="1">
    <citation type="submission" date="2022-08" db="EMBL/GenBank/DDBJ databases">
        <authorList>
            <person name="Gutierrez-Valencia J."/>
        </authorList>
    </citation>
    <scope>NUCLEOTIDE SEQUENCE</scope>
</reference>
<comment type="caution">
    <text evidence="4">The sequence shown here is derived from an EMBL/GenBank/DDBJ whole genome shotgun (WGS) entry which is preliminary data.</text>
</comment>
<gene>
    <name evidence="4" type="ORF">LITE_LOCUS30207</name>
</gene>
<evidence type="ECO:0000313" key="4">
    <source>
        <dbReference type="EMBL" id="CAI0449496.1"/>
    </source>
</evidence>
<sequence length="247" mass="28250">MSCPHLVRVGALIKKAHPDWSPATILTVMMKVVNSLDLSNQPIKDAGKSERTSTAFGIGVGHVNPNKALHPRSSLRRQCKRLCQLAMHNEFHRQSNSSHHTIIVNRPLLCPNSRPQLSILSCTLFNINYISSSHPHEVLEFTRTVILLISVKERKVYRTSLTPLEGLSMKVVPENLEFKLTIENNHPAKEKQCVLSDYLIWIEDGGDHKVQIPFWPQTRCLNHCQNLKQTQEIVTLWSYLLCLKHDW</sequence>
<evidence type="ECO:0008006" key="6">
    <source>
        <dbReference type="Google" id="ProtNLM"/>
    </source>
</evidence>
<keyword evidence="5" id="KW-1185">Reference proteome</keyword>
<dbReference type="GO" id="GO:0006508">
    <property type="term" value="P:proteolysis"/>
    <property type="evidence" value="ECO:0007669"/>
    <property type="project" value="InterPro"/>
</dbReference>
<dbReference type="InterPro" id="IPR036852">
    <property type="entry name" value="Peptidase_S8/S53_dom_sf"/>
</dbReference>
<name>A0AAV0MSQ0_9ROSI</name>
<evidence type="ECO:0000256" key="2">
    <source>
        <dbReference type="ARBA" id="ARBA00011073"/>
    </source>
</evidence>
<comment type="subcellular location">
    <subcellularLocation>
        <location evidence="1">Secreted</location>
    </subcellularLocation>
</comment>
<dbReference type="Gene3D" id="2.60.40.2310">
    <property type="match status" value="1"/>
</dbReference>
<dbReference type="GO" id="GO:0004252">
    <property type="term" value="F:serine-type endopeptidase activity"/>
    <property type="evidence" value="ECO:0007669"/>
    <property type="project" value="InterPro"/>
</dbReference>
<evidence type="ECO:0000256" key="3">
    <source>
        <dbReference type="ARBA" id="ARBA00022729"/>
    </source>
</evidence>
<dbReference type="GO" id="GO:0005576">
    <property type="term" value="C:extracellular region"/>
    <property type="evidence" value="ECO:0007669"/>
    <property type="project" value="UniProtKB-SubCell"/>
</dbReference>